<keyword evidence="5" id="KW-1185">Reference proteome</keyword>
<feature type="compositionally biased region" description="Acidic residues" evidence="3">
    <location>
        <begin position="258"/>
        <end position="270"/>
    </location>
</feature>
<feature type="compositionally biased region" description="Pro residues" evidence="3">
    <location>
        <begin position="1248"/>
        <end position="1258"/>
    </location>
</feature>
<dbReference type="PANTHER" id="PTHR36721:SF1">
    <property type="entry name" value="OS04G0446401 PROTEIN"/>
    <property type="match status" value="1"/>
</dbReference>
<feature type="compositionally biased region" description="Basic residues" evidence="3">
    <location>
        <begin position="750"/>
        <end position="759"/>
    </location>
</feature>
<feature type="coiled-coil region" evidence="2">
    <location>
        <begin position="1517"/>
        <end position="1544"/>
    </location>
</feature>
<evidence type="ECO:0000256" key="1">
    <source>
        <dbReference type="PROSITE-ProRule" id="PRU00023"/>
    </source>
</evidence>
<feature type="compositionally biased region" description="Acidic residues" evidence="3">
    <location>
        <begin position="1492"/>
        <end position="1504"/>
    </location>
</feature>
<feature type="compositionally biased region" description="Basic and acidic residues" evidence="3">
    <location>
        <begin position="390"/>
        <end position="408"/>
    </location>
</feature>
<dbReference type="Gene3D" id="1.25.40.20">
    <property type="entry name" value="Ankyrin repeat-containing domain"/>
    <property type="match status" value="1"/>
</dbReference>
<feature type="region of interest" description="Disordered" evidence="3">
    <location>
        <begin position="193"/>
        <end position="276"/>
    </location>
</feature>
<feature type="compositionally biased region" description="Basic and acidic residues" evidence="3">
    <location>
        <begin position="1057"/>
        <end position="1066"/>
    </location>
</feature>
<feature type="compositionally biased region" description="Basic and acidic residues" evidence="3">
    <location>
        <begin position="99"/>
        <end position="109"/>
    </location>
</feature>
<reference evidence="4 5" key="1">
    <citation type="submission" date="2014-11" db="EMBL/GenBank/DDBJ databases">
        <authorList>
            <person name="Zhu J."/>
            <person name="Qi W."/>
            <person name="Song R."/>
        </authorList>
    </citation>
    <scope>NUCLEOTIDE SEQUENCE [LARGE SCALE GENOMIC DNA]</scope>
</reference>
<feature type="compositionally biased region" description="Basic and acidic residues" evidence="3">
    <location>
        <begin position="1173"/>
        <end position="1189"/>
    </location>
</feature>
<feature type="region of interest" description="Disordered" evidence="3">
    <location>
        <begin position="695"/>
        <end position="873"/>
    </location>
</feature>
<dbReference type="InParanoid" id="A0A0G4GAN4"/>
<feature type="compositionally biased region" description="Basic residues" evidence="3">
    <location>
        <begin position="1017"/>
        <end position="1026"/>
    </location>
</feature>
<dbReference type="Proteomes" id="UP000041254">
    <property type="component" value="Unassembled WGS sequence"/>
</dbReference>
<feature type="compositionally biased region" description="Basic and acidic residues" evidence="3">
    <location>
        <begin position="1368"/>
        <end position="1400"/>
    </location>
</feature>
<dbReference type="OrthoDB" id="6718656at2759"/>
<feature type="compositionally biased region" description="Basic and acidic residues" evidence="3">
    <location>
        <begin position="1234"/>
        <end position="1245"/>
    </location>
</feature>
<dbReference type="PROSITE" id="PS50297">
    <property type="entry name" value="ANK_REP_REGION"/>
    <property type="match status" value="1"/>
</dbReference>
<feature type="compositionally biased region" description="Acidic residues" evidence="3">
    <location>
        <begin position="1034"/>
        <end position="1056"/>
    </location>
</feature>
<evidence type="ECO:0000313" key="4">
    <source>
        <dbReference type="EMBL" id="CEM26050.1"/>
    </source>
</evidence>
<keyword evidence="1" id="KW-0040">ANK repeat</keyword>
<organism evidence="4 5">
    <name type="scientific">Vitrella brassicaformis (strain CCMP3155)</name>
    <dbReference type="NCBI Taxonomy" id="1169540"/>
    <lineage>
        <taxon>Eukaryota</taxon>
        <taxon>Sar</taxon>
        <taxon>Alveolata</taxon>
        <taxon>Colpodellida</taxon>
        <taxon>Vitrellaceae</taxon>
        <taxon>Vitrella</taxon>
    </lineage>
</organism>
<feature type="compositionally biased region" description="Basic and acidic residues" evidence="3">
    <location>
        <begin position="31"/>
        <end position="40"/>
    </location>
</feature>
<feature type="compositionally biased region" description="Acidic residues" evidence="3">
    <location>
        <begin position="1067"/>
        <end position="1076"/>
    </location>
</feature>
<feature type="compositionally biased region" description="Basic and acidic residues" evidence="3">
    <location>
        <begin position="1005"/>
        <end position="1016"/>
    </location>
</feature>
<gene>
    <name evidence="4" type="ORF">Vbra_22100</name>
</gene>
<feature type="region of interest" description="Disordered" evidence="3">
    <location>
        <begin position="1005"/>
        <end position="1288"/>
    </location>
</feature>
<accession>A0A0G4GAN4</accession>
<dbReference type="InterPro" id="IPR036770">
    <property type="entry name" value="Ankyrin_rpt-contain_sf"/>
</dbReference>
<dbReference type="PROSITE" id="PS50088">
    <property type="entry name" value="ANK_REPEAT"/>
    <property type="match status" value="1"/>
</dbReference>
<feature type="region of interest" description="Disordered" evidence="3">
    <location>
        <begin position="1368"/>
        <end position="1439"/>
    </location>
</feature>
<dbReference type="Pfam" id="PF13857">
    <property type="entry name" value="Ank_5"/>
    <property type="match status" value="1"/>
</dbReference>
<dbReference type="STRING" id="1169540.A0A0G4GAN4"/>
<feature type="repeat" description="ANK" evidence="1">
    <location>
        <begin position="928"/>
        <end position="960"/>
    </location>
</feature>
<evidence type="ECO:0000256" key="2">
    <source>
        <dbReference type="SAM" id="Coils"/>
    </source>
</evidence>
<feature type="compositionally biased region" description="Acidic residues" evidence="3">
    <location>
        <begin position="1114"/>
        <end position="1123"/>
    </location>
</feature>
<dbReference type="PANTHER" id="PTHR36721">
    <property type="entry name" value="PROLINE-RICH FAMILY PROTEIN"/>
    <property type="match status" value="1"/>
</dbReference>
<feature type="compositionally biased region" description="Low complexity" evidence="3">
    <location>
        <begin position="48"/>
        <end position="63"/>
    </location>
</feature>
<feature type="region of interest" description="Disordered" evidence="3">
    <location>
        <begin position="889"/>
        <end position="914"/>
    </location>
</feature>
<sequence length="1694" mass="185797">MSGSFFENLRKGLTGSTRKALYEDKNEEESLPVREGDYLRARRPGQEASGSRRVASGSRSHVASSRREGGRERDVKRDLEGQPVSMRSATEGNQQEEDPLQKKAVDDWVGKIIQNSQAGISADRVGAGREDSDDDADLPSRQPSRPAPPQASSTLLKQQQQGGGGGPTPGRAFLSRNLAQAMAAQAMAGRMEFGSAPSAPSGAYEGFGGGHSSDDDDSPHSMRGSKEVTGLSEVMMRQKIREMVRNRGGIVDNQTNDNEGEGEGENEQPDDPTVTAARQRQQLSMVEEEISLLQSLQGDIEQNPYFSKPTLSDSDEDKERERKLQQGMMPNFGDLSGLSQLGEAEFLQQGGSPLFFGNNLHSTLGIPGIPGIQSSSASGAAHRRARRRAHNEDGSEDETKGGQGGKERQSRRKGAAAQEKVQKMLAKLGQQQDLHKHRIDEERKRIRTTGQVEKLKAMARATRENCAHDQLVPDDQRRPVQLKEDHQLLFDMPSPGYPGPFVMDGLLFRHALQACVVHGAARSLEVLLRETLIKPSEKDRDERLGAGEVQEKEGGKKISWSDMALDALDSSCMYRDEPLNVVTEDYLPSPLLVQAATANAPMQIVQTFVAYNADVNDKGHVCHFTRGAYKASLKASAVGAAALWHRPEMLTFLLDNTVADLSVLSEVEVRPAQTAKAKGTFRWAEGLNLLQLVCMGPPPKTAPKDKKDEPAATPTPTPNRSASIAPKEPSPPATPKEAPDEATPVLSAAAKRKAKKAAAKSKAAPTKRGGTLTAAAAAAAAKDHAAPAPAPPPSSSPAPAPQEQPAQEEADIKLDEAVDASPPPPAVVDEAAERAMQARREAIQEQVRLRREEQQKREEAERQREEDQRQQTALATLEALEAHGLIRDLLPDHPQPEATTTTATVPTDGHQEQQQDGAFFSLQRRDKEGNTALHLAARHGWSSLVDWLLKRGVAVDAVNMANETALDLARKNKRSACEAVLTEHLSAHPQQAAVDDLLAEETLRRERDEKKREKAREKRKRQKGKKRDTAEGAEGADGDQEEPQAAPAEEEEELDDHEQAEAPQEDHDIDEDDQQEAPDAGEAHEAEEQPPPLPPPDGEHDEAEEPPHEHDDEREAEEEEEEERPPSVEIGIPEEAGIGHDGPSPSPPEAQPEAGNAQPQPPPQQGGQSEAGEGERDAAAQEEEHHIDQPHVAGEDAPEAPVADQPTPEVIVQEAQPRAAAAPPIDEPQAAPHQHQEQGTPHEEAGPAPAPTATPPAAPVRARAAPSSRTRRHHIHQAPPHTASDSWKLTAEEREQLAALRREEKELTEHVLQLERRKNLSDIQIREYRQELEQHKADLAKLLKDSEECRKKHAEQVRLKEIALAKHKQLSKEVKELEAREKARNEAERRERREELESQQRKRASAKASGPSYCPSPSSLPPKPHVSLASLKSGSRYLPGQPVKHNVLMGPNHEIYEPISDTQPGRSFWRNPNKPHEDGRDFLAGGGAGGGDVDDGGGGEVDSADYELWDDETRAIYDRSMGEYSAMKAKLDEMKQQLQHEKRVKKIVDDLYADIEIALLTRPKPPNVSDKEHRKTVKEEVMMSKLSPEGREAAKKVQAAIRERYAQGNRELTLAHNEQHAQQISLFERGGRMIKEVMQLRRGQDQQREGEGGGEGAASIDGAALSACLSRYSDEELDELRTVMHTCVDVLKRR</sequence>
<evidence type="ECO:0000313" key="5">
    <source>
        <dbReference type="Proteomes" id="UP000041254"/>
    </source>
</evidence>
<feature type="compositionally biased region" description="Low complexity" evidence="3">
    <location>
        <begin position="1259"/>
        <end position="1268"/>
    </location>
</feature>
<feature type="region of interest" description="Disordered" evidence="3">
    <location>
        <begin position="1"/>
        <end position="172"/>
    </location>
</feature>
<feature type="compositionally biased region" description="Basic and acidic residues" evidence="3">
    <location>
        <begin position="831"/>
        <end position="869"/>
    </location>
</feature>
<feature type="compositionally biased region" description="Basic and acidic residues" evidence="3">
    <location>
        <begin position="65"/>
        <end position="80"/>
    </location>
</feature>
<proteinExistence type="predicted"/>
<dbReference type="EMBL" id="CDMY01000612">
    <property type="protein sequence ID" value="CEM26050.1"/>
    <property type="molecule type" value="Genomic_DNA"/>
</dbReference>
<feature type="region of interest" description="Disordered" evidence="3">
    <location>
        <begin position="301"/>
        <end position="322"/>
    </location>
</feature>
<keyword evidence="2" id="KW-0175">Coiled coil</keyword>
<feature type="region of interest" description="Disordered" evidence="3">
    <location>
        <begin position="370"/>
        <end position="421"/>
    </location>
</feature>
<dbReference type="VEuPathDB" id="CryptoDB:Vbra_22100"/>
<feature type="compositionally biased region" description="Low complexity" evidence="3">
    <location>
        <begin position="1215"/>
        <end position="1224"/>
    </location>
</feature>
<name>A0A0G4GAN4_VITBC</name>
<dbReference type="OMA" id="GEYSAMK"/>
<evidence type="ECO:0000256" key="3">
    <source>
        <dbReference type="SAM" id="MobiDB-lite"/>
    </source>
</evidence>
<protein>
    <submittedName>
        <fullName evidence="4">Uncharacterized protein</fullName>
    </submittedName>
</protein>
<dbReference type="InterPro" id="IPR002110">
    <property type="entry name" value="Ankyrin_rpt"/>
</dbReference>
<dbReference type="SUPFAM" id="SSF48403">
    <property type="entry name" value="Ankyrin repeat"/>
    <property type="match status" value="1"/>
</dbReference>
<feature type="region of interest" description="Disordered" evidence="3">
    <location>
        <begin position="1474"/>
        <end position="1504"/>
    </location>
</feature>
<feature type="compositionally biased region" description="Pro residues" evidence="3">
    <location>
        <begin position="788"/>
        <end position="802"/>
    </location>
</feature>